<dbReference type="Gene3D" id="3.40.1000.10">
    <property type="entry name" value="Mog1/PsbP, alpha/beta/alpha sandwich"/>
    <property type="match status" value="1"/>
</dbReference>
<comment type="subcellular location">
    <subcellularLocation>
        <location evidence="1">Plastid</location>
        <location evidence="1">Chloroplast thylakoid membrane</location>
    </subcellularLocation>
</comment>
<dbReference type="EMBL" id="CACTIH010003970">
    <property type="protein sequence ID" value="CAA2988085.1"/>
    <property type="molecule type" value="Genomic_DNA"/>
</dbReference>
<feature type="domain" description="PsbP C-terminal" evidence="2">
    <location>
        <begin position="82"/>
        <end position="240"/>
    </location>
</feature>
<gene>
    <name evidence="3" type="ORF">OLEA9_A069499</name>
</gene>
<organism evidence="3 4">
    <name type="scientific">Olea europaea subsp. europaea</name>
    <dbReference type="NCBI Taxonomy" id="158383"/>
    <lineage>
        <taxon>Eukaryota</taxon>
        <taxon>Viridiplantae</taxon>
        <taxon>Streptophyta</taxon>
        <taxon>Embryophyta</taxon>
        <taxon>Tracheophyta</taxon>
        <taxon>Spermatophyta</taxon>
        <taxon>Magnoliopsida</taxon>
        <taxon>eudicotyledons</taxon>
        <taxon>Gunneridae</taxon>
        <taxon>Pentapetalae</taxon>
        <taxon>asterids</taxon>
        <taxon>lamiids</taxon>
        <taxon>Lamiales</taxon>
        <taxon>Oleaceae</taxon>
        <taxon>Oleeae</taxon>
        <taxon>Olea</taxon>
    </lineage>
</organism>
<protein>
    <submittedName>
        <fullName evidence="3">PsbP domain-containing 3, chloroplastic</fullName>
    </submittedName>
</protein>
<accession>A0A8S0S664</accession>
<evidence type="ECO:0000256" key="1">
    <source>
        <dbReference type="ARBA" id="ARBA00004334"/>
    </source>
</evidence>
<dbReference type="GO" id="GO:0005509">
    <property type="term" value="F:calcium ion binding"/>
    <property type="evidence" value="ECO:0007669"/>
    <property type="project" value="InterPro"/>
</dbReference>
<dbReference type="Proteomes" id="UP000594638">
    <property type="component" value="Unassembled WGS sequence"/>
</dbReference>
<evidence type="ECO:0000313" key="4">
    <source>
        <dbReference type="Proteomes" id="UP000594638"/>
    </source>
</evidence>
<dbReference type="PANTHER" id="PTHR31407">
    <property type="match status" value="1"/>
</dbReference>
<dbReference type="Pfam" id="PF01789">
    <property type="entry name" value="PsbP"/>
    <property type="match status" value="1"/>
</dbReference>
<evidence type="ECO:0000313" key="3">
    <source>
        <dbReference type="EMBL" id="CAA2988085.1"/>
    </source>
</evidence>
<dbReference type="AlphaFoldDB" id="A0A8S0S664"/>
<dbReference type="Gramene" id="OE9A069499T6">
    <property type="protein sequence ID" value="OE9A069499C6"/>
    <property type="gene ID" value="OE9A069499"/>
</dbReference>
<dbReference type="GO" id="GO:0009654">
    <property type="term" value="C:photosystem II oxygen evolving complex"/>
    <property type="evidence" value="ECO:0007669"/>
    <property type="project" value="InterPro"/>
</dbReference>
<evidence type="ECO:0000259" key="2">
    <source>
        <dbReference type="Pfam" id="PF01789"/>
    </source>
</evidence>
<name>A0A8S0S664_OLEEU</name>
<dbReference type="PANTHER" id="PTHR31407:SF17">
    <property type="entry name" value="PSBP DOMAIN-CONTAINING PROTEIN 3, CHLOROPLASTIC"/>
    <property type="match status" value="1"/>
</dbReference>
<dbReference type="OrthoDB" id="2013293at2759"/>
<dbReference type="Gramene" id="OE9A069499T1">
    <property type="protein sequence ID" value="OE9A069499C1"/>
    <property type="gene ID" value="OE9A069499"/>
</dbReference>
<dbReference type="InterPro" id="IPR002683">
    <property type="entry name" value="PsbP_C"/>
</dbReference>
<comment type="caution">
    <text evidence="3">The sequence shown here is derived from an EMBL/GenBank/DDBJ whole genome shotgun (WGS) entry which is preliminary data.</text>
</comment>
<sequence length="243" mass="26928">MAPVSSLHFHSFLHHPSLRRSRIFNIACFKNNESDTKNPPSVCVGKEFGTKRRELLFQAVSSVIAFPALTSVALADNEVMEDFRVYTDEANKFKITIPQDWLVGTGEGDGVRSLIAFYPQNTANSSVSLAITSLGADFTRLESFGKVDAFAENLIGGLDRSWQRPPGVAAKLIDCKAANGLYYIEYTLQNPGESRRHLFSVLGMANNGFYNRLYTLTGQFVDEEAEKFGAKIEKAVASFRLIV</sequence>
<proteinExistence type="predicted"/>
<dbReference type="GO" id="GO:0015979">
    <property type="term" value="P:photosynthesis"/>
    <property type="evidence" value="ECO:0007669"/>
    <property type="project" value="InterPro"/>
</dbReference>
<dbReference type="GO" id="GO:0009535">
    <property type="term" value="C:chloroplast thylakoid membrane"/>
    <property type="evidence" value="ECO:0007669"/>
    <property type="project" value="UniProtKB-SubCell"/>
</dbReference>
<dbReference type="SUPFAM" id="SSF55724">
    <property type="entry name" value="Mog1p/PsbP-like"/>
    <property type="match status" value="1"/>
</dbReference>
<keyword evidence="4" id="KW-1185">Reference proteome</keyword>
<dbReference type="GO" id="GO:0019898">
    <property type="term" value="C:extrinsic component of membrane"/>
    <property type="evidence" value="ECO:0007669"/>
    <property type="project" value="InterPro"/>
</dbReference>
<dbReference type="InterPro" id="IPR016123">
    <property type="entry name" value="Mog1/PsbP_a/b/a-sand"/>
</dbReference>
<reference evidence="3 4" key="1">
    <citation type="submission" date="2019-12" db="EMBL/GenBank/DDBJ databases">
        <authorList>
            <person name="Alioto T."/>
            <person name="Alioto T."/>
            <person name="Gomez Garrido J."/>
        </authorList>
    </citation>
    <scope>NUCLEOTIDE SEQUENCE [LARGE SCALE GENOMIC DNA]</scope>
</reference>